<sequence>MNAETFDPRRYAGQLTARPGVYRMIDADGEVLYVGKAKNLRKRVSSYFLRASGNPRIESMLDQVADIEVTVTHTEDEALLLESTLIKQIRPRYNVYLRDDKSYPYLRITGDHSFPRVTFHRGSRKVSGRLFGPFPSGSAVRQTMTTIHKLFRLRNCDDTYFANRSRPCLQYQIKRCSAPCVGYIDEASYARDVADAADLLEGRNERLVARLVKQMEAASSRLEFEQAAATREKIAAVRRLQEQSHVVGGKGDFDIIVCASGGGIACAVVVSVRGGMHLGHQSFYPTLPEGTEPAELSEAFIGQYYLERKPPPEILVGVEPVDREWLEQSLGERAGRKVSVRYRLRGRRARLRDNASATLEQALESRLATRAGVRDRLMALQEALALAAPPMRMECFDISHTGGERTVASCVVFEGGAAKKAAYRRFNIEDIEPGDDYAAMRQALERRFRRLKRGEAPMPDLLLIDGGKGQLTQAETVLQELELADVPVVAVAKGSERKAGREQLFLPRQSQPHILPPNSPALHLIQQIRDEAHRFAVAGHRGRRDKARQQSPLDHIDGLGPVRRKRLLRAFGGSRQIARAGVRDLERVDGISRAMAQRIYEHFHQSG</sequence>
<keyword evidence="3 7" id="KW-0228">DNA excision</keyword>
<comment type="subcellular location">
    <subcellularLocation>
        <location evidence="7">Cytoplasm</location>
    </subcellularLocation>
</comment>
<dbReference type="Gene3D" id="4.10.860.10">
    <property type="entry name" value="UVR domain"/>
    <property type="match status" value="1"/>
</dbReference>
<dbReference type="SUPFAM" id="SSF47781">
    <property type="entry name" value="RuvA domain 2-like"/>
    <property type="match status" value="1"/>
</dbReference>
<evidence type="ECO:0000259" key="9">
    <source>
        <dbReference type="PROSITE" id="PS50164"/>
    </source>
</evidence>
<dbReference type="SMART" id="SM00278">
    <property type="entry name" value="HhH1"/>
    <property type="match status" value="2"/>
</dbReference>
<dbReference type="Pfam" id="PF22920">
    <property type="entry name" value="UvrC_RNaseH"/>
    <property type="match status" value="1"/>
</dbReference>
<dbReference type="Pfam" id="PF01541">
    <property type="entry name" value="GIY-YIG"/>
    <property type="match status" value="1"/>
</dbReference>
<evidence type="ECO:0000256" key="4">
    <source>
        <dbReference type="ARBA" id="ARBA00022881"/>
    </source>
</evidence>
<evidence type="ECO:0000256" key="3">
    <source>
        <dbReference type="ARBA" id="ARBA00022769"/>
    </source>
</evidence>
<dbReference type="InterPro" id="IPR001943">
    <property type="entry name" value="UVR_dom"/>
</dbReference>
<evidence type="ECO:0000256" key="1">
    <source>
        <dbReference type="ARBA" id="ARBA00022490"/>
    </source>
</evidence>
<name>A0ABU3B5Q7_9GAMM</name>
<dbReference type="Gene3D" id="3.40.1440.10">
    <property type="entry name" value="GIY-YIG endonuclease"/>
    <property type="match status" value="1"/>
</dbReference>
<feature type="domain" description="GIY-YIG" evidence="9">
    <location>
        <begin position="17"/>
        <end position="95"/>
    </location>
</feature>
<evidence type="ECO:0000313" key="11">
    <source>
        <dbReference type="EMBL" id="MDT0617390.1"/>
    </source>
</evidence>
<dbReference type="InterPro" id="IPR010994">
    <property type="entry name" value="RuvA_2-like"/>
</dbReference>
<dbReference type="PANTHER" id="PTHR30562:SF1">
    <property type="entry name" value="UVRABC SYSTEM PROTEIN C"/>
    <property type="match status" value="1"/>
</dbReference>
<evidence type="ECO:0000259" key="8">
    <source>
        <dbReference type="PROSITE" id="PS50151"/>
    </source>
</evidence>
<dbReference type="CDD" id="cd10434">
    <property type="entry name" value="GIY-YIG_UvrC_Cho"/>
    <property type="match status" value="1"/>
</dbReference>
<evidence type="ECO:0000256" key="6">
    <source>
        <dbReference type="ARBA" id="ARBA00023236"/>
    </source>
</evidence>
<dbReference type="InterPro" id="IPR003583">
    <property type="entry name" value="Hlx-hairpin-Hlx_DNA-bd_motif"/>
</dbReference>
<dbReference type="InterPro" id="IPR050066">
    <property type="entry name" value="UvrABC_protein_C"/>
</dbReference>
<dbReference type="InterPro" id="IPR004791">
    <property type="entry name" value="UvrC"/>
</dbReference>
<dbReference type="RefSeq" id="WP_311657136.1">
    <property type="nucleotide sequence ID" value="NZ_JAVRHY010000002.1"/>
</dbReference>
<comment type="similarity">
    <text evidence="7">Belongs to the UvrC family.</text>
</comment>
<keyword evidence="1 7" id="KW-0963">Cytoplasm</keyword>
<dbReference type="InterPro" id="IPR047296">
    <property type="entry name" value="GIY-YIG_UvrC_Cho"/>
</dbReference>
<keyword evidence="5 7" id="KW-0234">DNA repair</keyword>
<gene>
    <name evidence="7 11" type="primary">uvrC</name>
    <name evidence="11" type="ORF">RM531_02785</name>
</gene>
<dbReference type="Proteomes" id="UP001259982">
    <property type="component" value="Unassembled WGS sequence"/>
</dbReference>
<protein>
    <recommendedName>
        <fullName evidence="7">UvrABC system protein C</fullName>
        <shortName evidence="7">Protein UvrC</shortName>
    </recommendedName>
    <alternativeName>
        <fullName evidence="7">Excinuclease ABC subunit C</fullName>
    </alternativeName>
</protein>
<dbReference type="Gene3D" id="3.30.420.340">
    <property type="entry name" value="UvrC, RNAse H endonuclease domain"/>
    <property type="match status" value="1"/>
</dbReference>
<keyword evidence="4 7" id="KW-0267">Excision nuclease</keyword>
<dbReference type="HAMAP" id="MF_00203">
    <property type="entry name" value="UvrC"/>
    <property type="match status" value="1"/>
</dbReference>
<dbReference type="NCBIfam" id="NF001824">
    <property type="entry name" value="PRK00558.1-5"/>
    <property type="match status" value="1"/>
</dbReference>
<organism evidence="11 12">
    <name type="scientific">Spectribacter acetivorans</name>
    <dbReference type="NCBI Taxonomy" id="3075603"/>
    <lineage>
        <taxon>Bacteria</taxon>
        <taxon>Pseudomonadati</taxon>
        <taxon>Pseudomonadota</taxon>
        <taxon>Gammaproteobacteria</taxon>
        <taxon>Salinisphaerales</taxon>
        <taxon>Salinisphaeraceae</taxon>
        <taxon>Spectribacter</taxon>
    </lineage>
</organism>
<evidence type="ECO:0000256" key="2">
    <source>
        <dbReference type="ARBA" id="ARBA00022763"/>
    </source>
</evidence>
<dbReference type="Pfam" id="PF14520">
    <property type="entry name" value="HHH_5"/>
    <property type="match status" value="1"/>
</dbReference>
<feature type="domain" description="UvrC family homology region profile" evidence="10">
    <location>
        <begin position="255"/>
        <end position="478"/>
    </location>
</feature>
<dbReference type="EMBL" id="JAVRHY010000002">
    <property type="protein sequence ID" value="MDT0617390.1"/>
    <property type="molecule type" value="Genomic_DNA"/>
</dbReference>
<dbReference type="SUPFAM" id="SSF82771">
    <property type="entry name" value="GIY-YIG endonuclease"/>
    <property type="match status" value="1"/>
</dbReference>
<keyword evidence="12" id="KW-1185">Reference proteome</keyword>
<dbReference type="PANTHER" id="PTHR30562">
    <property type="entry name" value="UVRC/OXIDOREDUCTASE"/>
    <property type="match status" value="1"/>
</dbReference>
<dbReference type="SUPFAM" id="SSF46600">
    <property type="entry name" value="C-terminal UvrC-binding domain of UvrB"/>
    <property type="match status" value="1"/>
</dbReference>
<evidence type="ECO:0000256" key="5">
    <source>
        <dbReference type="ARBA" id="ARBA00023204"/>
    </source>
</evidence>
<keyword evidence="2 7" id="KW-0227">DNA damage</keyword>
<dbReference type="PROSITE" id="PS50151">
    <property type="entry name" value="UVR"/>
    <property type="match status" value="1"/>
</dbReference>
<comment type="subunit">
    <text evidence="7">Interacts with UvrB in an incision complex.</text>
</comment>
<dbReference type="NCBIfam" id="TIGR00194">
    <property type="entry name" value="uvrC"/>
    <property type="match status" value="1"/>
</dbReference>
<reference evidence="11 12" key="1">
    <citation type="submission" date="2023-09" db="EMBL/GenBank/DDBJ databases">
        <authorList>
            <person name="Rey-Velasco X."/>
        </authorList>
    </citation>
    <scope>NUCLEOTIDE SEQUENCE [LARGE SCALE GENOMIC DNA]</scope>
    <source>
        <strain evidence="11 12">P385</strain>
    </source>
</reference>
<feature type="domain" description="UVR" evidence="8">
    <location>
        <begin position="205"/>
        <end position="240"/>
    </location>
</feature>
<proteinExistence type="inferred from homology"/>
<dbReference type="InterPro" id="IPR000305">
    <property type="entry name" value="GIY-YIG_endonuc"/>
</dbReference>
<dbReference type="Gene3D" id="1.10.150.20">
    <property type="entry name" value="5' to 3' exonuclease, C-terminal subdomain"/>
    <property type="match status" value="1"/>
</dbReference>
<evidence type="ECO:0000259" key="10">
    <source>
        <dbReference type="PROSITE" id="PS50165"/>
    </source>
</evidence>
<dbReference type="PROSITE" id="PS50164">
    <property type="entry name" value="GIY_YIG"/>
    <property type="match status" value="1"/>
</dbReference>
<comment type="caution">
    <text evidence="11">The sequence shown here is derived from an EMBL/GenBank/DDBJ whole genome shotgun (WGS) entry which is preliminary data.</text>
</comment>
<evidence type="ECO:0000313" key="12">
    <source>
        <dbReference type="Proteomes" id="UP001259982"/>
    </source>
</evidence>
<dbReference type="InterPro" id="IPR035901">
    <property type="entry name" value="GIY-YIG_endonuc_sf"/>
</dbReference>
<evidence type="ECO:0000256" key="7">
    <source>
        <dbReference type="HAMAP-Rule" id="MF_00203"/>
    </source>
</evidence>
<comment type="function">
    <text evidence="7">The UvrABC repair system catalyzes the recognition and processing of DNA lesions. UvrC both incises the 5' and 3' sides of the lesion. The N-terminal half is responsible for the 3' incision and the C-terminal half is responsible for the 5' incision.</text>
</comment>
<dbReference type="Pfam" id="PF02151">
    <property type="entry name" value="UVR"/>
    <property type="match status" value="1"/>
</dbReference>
<dbReference type="InterPro" id="IPR036876">
    <property type="entry name" value="UVR_dom_sf"/>
</dbReference>
<dbReference type="InterPro" id="IPR001162">
    <property type="entry name" value="UvrC_RNase_H_dom"/>
</dbReference>
<dbReference type="SMART" id="SM00465">
    <property type="entry name" value="GIYc"/>
    <property type="match status" value="1"/>
</dbReference>
<accession>A0ABU3B5Q7</accession>
<dbReference type="PROSITE" id="PS50165">
    <property type="entry name" value="UVRC"/>
    <property type="match status" value="1"/>
</dbReference>
<dbReference type="Pfam" id="PF08459">
    <property type="entry name" value="UvrC_RNaseH_dom"/>
    <property type="match status" value="1"/>
</dbReference>
<dbReference type="InterPro" id="IPR038476">
    <property type="entry name" value="UvrC_RNase_H_dom_sf"/>
</dbReference>
<keyword evidence="6 7" id="KW-0742">SOS response</keyword>